<reference evidence="7" key="1">
    <citation type="journal article" date="2019" name="Int. J. Syst. Evol. Microbiol.">
        <title>The Global Catalogue of Microorganisms (GCM) 10K type strain sequencing project: providing services to taxonomists for standard genome sequencing and annotation.</title>
        <authorList>
            <consortium name="The Broad Institute Genomics Platform"/>
            <consortium name="The Broad Institute Genome Sequencing Center for Infectious Disease"/>
            <person name="Wu L."/>
            <person name="Ma J."/>
        </authorList>
    </citation>
    <scope>NUCLEOTIDE SEQUENCE [LARGE SCALE GENOMIC DNA]</scope>
    <source>
        <strain evidence="7">JCM 18302</strain>
    </source>
</reference>
<keyword evidence="7" id="KW-1185">Reference proteome</keyword>
<name>A0ABP9NSN0_9PSEU</name>
<feature type="domain" description="HTH araC/xylS-type" evidence="5">
    <location>
        <begin position="43"/>
        <end position="141"/>
    </location>
</feature>
<evidence type="ECO:0000256" key="3">
    <source>
        <dbReference type="ARBA" id="ARBA00023163"/>
    </source>
</evidence>
<keyword evidence="2" id="KW-0238">DNA-binding</keyword>
<dbReference type="PROSITE" id="PS00041">
    <property type="entry name" value="HTH_ARAC_FAMILY_1"/>
    <property type="match status" value="1"/>
</dbReference>
<dbReference type="InterPro" id="IPR050204">
    <property type="entry name" value="AraC_XylS_family_regulators"/>
</dbReference>
<evidence type="ECO:0000256" key="2">
    <source>
        <dbReference type="ARBA" id="ARBA00023125"/>
    </source>
</evidence>
<dbReference type="PRINTS" id="PR00032">
    <property type="entry name" value="HTHARAC"/>
</dbReference>
<dbReference type="Pfam" id="PF12833">
    <property type="entry name" value="HTH_18"/>
    <property type="match status" value="1"/>
</dbReference>
<evidence type="ECO:0000259" key="5">
    <source>
        <dbReference type="PROSITE" id="PS01124"/>
    </source>
</evidence>
<dbReference type="PROSITE" id="PS01124">
    <property type="entry name" value="HTH_ARAC_FAMILY_2"/>
    <property type="match status" value="1"/>
</dbReference>
<comment type="caution">
    <text evidence="6">The sequence shown here is derived from an EMBL/GenBank/DDBJ whole genome shotgun (WGS) entry which is preliminary data.</text>
</comment>
<dbReference type="InterPro" id="IPR018060">
    <property type="entry name" value="HTH_AraC"/>
</dbReference>
<dbReference type="EMBL" id="BAABJO010000014">
    <property type="protein sequence ID" value="GAA5125511.1"/>
    <property type="molecule type" value="Genomic_DNA"/>
</dbReference>
<organism evidence="6 7">
    <name type="scientific">Pseudonocardia adelaidensis</name>
    <dbReference type="NCBI Taxonomy" id="648754"/>
    <lineage>
        <taxon>Bacteria</taxon>
        <taxon>Bacillati</taxon>
        <taxon>Actinomycetota</taxon>
        <taxon>Actinomycetes</taxon>
        <taxon>Pseudonocardiales</taxon>
        <taxon>Pseudonocardiaceae</taxon>
        <taxon>Pseudonocardia</taxon>
    </lineage>
</organism>
<dbReference type="SUPFAM" id="SSF46689">
    <property type="entry name" value="Homeodomain-like"/>
    <property type="match status" value="2"/>
</dbReference>
<dbReference type="RefSeq" id="WP_345606715.1">
    <property type="nucleotide sequence ID" value="NZ_BAABJO010000014.1"/>
</dbReference>
<dbReference type="SMART" id="SM00342">
    <property type="entry name" value="HTH_ARAC"/>
    <property type="match status" value="1"/>
</dbReference>
<dbReference type="Proteomes" id="UP001500804">
    <property type="component" value="Unassembled WGS sequence"/>
</dbReference>
<dbReference type="PANTHER" id="PTHR46796">
    <property type="entry name" value="HTH-TYPE TRANSCRIPTIONAL ACTIVATOR RHAS-RELATED"/>
    <property type="match status" value="1"/>
</dbReference>
<evidence type="ECO:0000256" key="1">
    <source>
        <dbReference type="ARBA" id="ARBA00023015"/>
    </source>
</evidence>
<evidence type="ECO:0000256" key="4">
    <source>
        <dbReference type="SAM" id="MobiDB-lite"/>
    </source>
</evidence>
<protein>
    <recommendedName>
        <fullName evidence="5">HTH araC/xylS-type domain-containing protein</fullName>
    </recommendedName>
</protein>
<accession>A0ABP9NSN0</accession>
<dbReference type="InterPro" id="IPR018062">
    <property type="entry name" value="HTH_AraC-typ_CS"/>
</dbReference>
<keyword evidence="1" id="KW-0805">Transcription regulation</keyword>
<dbReference type="Gene3D" id="1.10.10.60">
    <property type="entry name" value="Homeodomain-like"/>
    <property type="match status" value="2"/>
</dbReference>
<feature type="region of interest" description="Disordered" evidence="4">
    <location>
        <begin position="130"/>
        <end position="170"/>
    </location>
</feature>
<keyword evidence="3" id="KW-0804">Transcription</keyword>
<sequence length="170" mass="18771">MRQRPVPTRYAETAATYLAAHLLTRHAALPAPRPVSAEDLRVRRAISFTNDNHHRPLALTDIAAVANLSPFHFLRVFKLATGLTPHRFLTAVRVNRARHYLERGELSVTEIARLCGFASSSQLATAFRRATGTSPSAYRTDRKKPDEAPQAAERTDGSCLLSSPLCPQTT</sequence>
<evidence type="ECO:0000313" key="7">
    <source>
        <dbReference type="Proteomes" id="UP001500804"/>
    </source>
</evidence>
<evidence type="ECO:0000313" key="6">
    <source>
        <dbReference type="EMBL" id="GAA5125511.1"/>
    </source>
</evidence>
<dbReference type="InterPro" id="IPR020449">
    <property type="entry name" value="Tscrpt_reg_AraC-type_HTH"/>
</dbReference>
<proteinExistence type="predicted"/>
<dbReference type="InterPro" id="IPR009057">
    <property type="entry name" value="Homeodomain-like_sf"/>
</dbReference>
<gene>
    <name evidence="6" type="ORF">GCM10023320_40010</name>
</gene>